<keyword evidence="2" id="KW-0413">Isomerase</keyword>
<dbReference type="AlphaFoldDB" id="A0A3A6QFK4"/>
<organism evidence="3 4">
    <name type="scientific">Vibrio sinensis</name>
    <dbReference type="NCBI Taxonomy" id="2302434"/>
    <lineage>
        <taxon>Bacteria</taxon>
        <taxon>Pseudomonadati</taxon>
        <taxon>Pseudomonadota</taxon>
        <taxon>Gammaproteobacteria</taxon>
        <taxon>Vibrionales</taxon>
        <taxon>Vibrionaceae</taxon>
        <taxon>Vibrio</taxon>
    </lineage>
</organism>
<dbReference type="Proteomes" id="UP000273252">
    <property type="component" value="Unassembled WGS sequence"/>
</dbReference>
<dbReference type="Gene3D" id="1.50.10.10">
    <property type="match status" value="1"/>
</dbReference>
<dbReference type="PANTHER" id="PTHR15108">
    <property type="entry name" value="N-ACYLGLUCOSAMINE-2-EPIMERASE"/>
    <property type="match status" value="1"/>
</dbReference>
<dbReference type="EMBL" id="QVMU01000017">
    <property type="protein sequence ID" value="RJX68917.1"/>
    <property type="molecule type" value="Genomic_DNA"/>
</dbReference>
<dbReference type="SUPFAM" id="SSF48208">
    <property type="entry name" value="Six-hairpin glycosidases"/>
    <property type="match status" value="1"/>
</dbReference>
<protein>
    <submittedName>
        <fullName evidence="3">N-acylglucosamine 2-epimerase</fullName>
    </submittedName>
</protein>
<sequence length="430" mass="49254">MNCSQNSLHTVASQWLEELVNNVLPFWQAAIDEKHGGVFTCFNNEGSLLLSHDKFTWSQGRFLWNWCRQAYLIQQGQLEGNANEYLAHAKLTAEFLDNHVFLENGHCSFVLTEQGDKKEQVPGAGFDTSFYADCFVVMGFCEYAYVAGEASYFEKAMTLYQSIRARLNSGKVRSEPYPAAEGFEPYAFEMITLGVINELLRYAIKYQHPQLAVLKAACQTSLERIFNDFHDSDSLIPFEMRTAKENHTTLLAQHVTPGHTLENMWFCVEAASLLGQLPDYLTKIVTITKMMWTLGWDKEYLGLYRYTSRQGTQPSGDLLGNDPYENLVLDTWDTKIWWVHSEALYTLLLTYKLSGDEALFSMYEQTAHYVLSTFPNAEFGEWTQIRDRQGKPLDKVVALPVKDPFHIMRNLQLMVSLFASESQVEKEAQC</sequence>
<dbReference type="GO" id="GO:0016853">
    <property type="term" value="F:isomerase activity"/>
    <property type="evidence" value="ECO:0007669"/>
    <property type="project" value="UniProtKB-KW"/>
</dbReference>
<dbReference type="OrthoDB" id="5141876at2"/>
<dbReference type="InterPro" id="IPR008928">
    <property type="entry name" value="6-hairpin_glycosidase_sf"/>
</dbReference>
<comment type="caution">
    <text evidence="3">The sequence shown here is derived from an EMBL/GenBank/DDBJ whole genome shotgun (WGS) entry which is preliminary data.</text>
</comment>
<proteinExistence type="inferred from homology"/>
<dbReference type="InterPro" id="IPR012341">
    <property type="entry name" value="6hp_glycosidase-like_sf"/>
</dbReference>
<name>A0A3A6QFK4_9VIBR</name>
<keyword evidence="4" id="KW-1185">Reference proteome</keyword>
<dbReference type="Pfam" id="PF07221">
    <property type="entry name" value="GlcNAc_2-epim"/>
    <property type="match status" value="1"/>
</dbReference>
<evidence type="ECO:0000256" key="2">
    <source>
        <dbReference type="ARBA" id="ARBA00023235"/>
    </source>
</evidence>
<dbReference type="GO" id="GO:0005975">
    <property type="term" value="P:carbohydrate metabolic process"/>
    <property type="evidence" value="ECO:0007669"/>
    <property type="project" value="InterPro"/>
</dbReference>
<dbReference type="RefSeq" id="WP_120033193.1">
    <property type="nucleotide sequence ID" value="NZ_QVMU01000017.1"/>
</dbReference>
<gene>
    <name evidence="3" type="ORF">DZ860_15855</name>
</gene>
<dbReference type="InterPro" id="IPR010819">
    <property type="entry name" value="AGE/CE"/>
</dbReference>
<comment type="similarity">
    <text evidence="1">Belongs to the N-acylglucosamine 2-epimerase family.</text>
</comment>
<evidence type="ECO:0000313" key="3">
    <source>
        <dbReference type="EMBL" id="RJX68917.1"/>
    </source>
</evidence>
<accession>A0A3A6QFK4</accession>
<evidence type="ECO:0000313" key="4">
    <source>
        <dbReference type="Proteomes" id="UP000273252"/>
    </source>
</evidence>
<reference evidence="3 4" key="1">
    <citation type="submission" date="2018-08" db="EMBL/GenBank/DDBJ databases">
        <title>Vibrio isolated from the Eastern China Marginal Seas.</title>
        <authorList>
            <person name="Li Y."/>
        </authorList>
    </citation>
    <scope>NUCLEOTIDE SEQUENCE [LARGE SCALE GENOMIC DNA]</scope>
    <source>
        <strain evidence="3 4">BEI233</strain>
    </source>
</reference>
<evidence type="ECO:0000256" key="1">
    <source>
        <dbReference type="ARBA" id="ARBA00008558"/>
    </source>
</evidence>